<dbReference type="EMBL" id="JAEUXJ010000010">
    <property type="protein sequence ID" value="MBL6457876.1"/>
    <property type="molecule type" value="Genomic_DNA"/>
</dbReference>
<evidence type="ECO:0000259" key="2">
    <source>
        <dbReference type="PROSITE" id="PS50911"/>
    </source>
</evidence>
<dbReference type="Pfam" id="PF05257">
    <property type="entry name" value="CHAP"/>
    <property type="match status" value="1"/>
</dbReference>
<gene>
    <name evidence="3" type="ORF">JMJ55_21290</name>
</gene>
<feature type="region of interest" description="Disordered" evidence="1">
    <location>
        <begin position="16"/>
        <end position="52"/>
    </location>
</feature>
<feature type="domain" description="Peptidase C51" evidence="2">
    <location>
        <begin position="46"/>
        <end position="171"/>
    </location>
</feature>
<proteinExistence type="predicted"/>
<accession>A0ABS1V882</accession>
<dbReference type="InterPro" id="IPR038765">
    <property type="entry name" value="Papain-like_cys_pep_sf"/>
</dbReference>
<dbReference type="InterPro" id="IPR007921">
    <property type="entry name" value="CHAP_dom"/>
</dbReference>
<dbReference type="SUPFAM" id="SSF54001">
    <property type="entry name" value="Cysteine proteinases"/>
    <property type="match status" value="1"/>
</dbReference>
<evidence type="ECO:0000313" key="4">
    <source>
        <dbReference type="Proteomes" id="UP000606490"/>
    </source>
</evidence>
<dbReference type="Gene3D" id="3.90.1720.10">
    <property type="entry name" value="endopeptidase domain like (from Nostoc punctiforme)"/>
    <property type="match status" value="1"/>
</dbReference>
<dbReference type="Proteomes" id="UP000606490">
    <property type="component" value="Unassembled WGS sequence"/>
</dbReference>
<evidence type="ECO:0000313" key="3">
    <source>
        <dbReference type="EMBL" id="MBL6457876.1"/>
    </source>
</evidence>
<name>A0ABS1V882_9PROT</name>
<protein>
    <submittedName>
        <fullName evidence="3">CHAP domain-containing protein</fullName>
    </submittedName>
</protein>
<sequence length="245" mass="26132">MVIGALTVSGDAMAARRDQSVAGRPGREAVRKPAMHRAQAMPHRAGGKRHGLATHRRNRAVAVASSGGISCVPYARAVSGLQVTGNGGDWWGNAAGLYDRGHRPEPGAVMAFRATSGMSRGHVAVVRRIVSPREVLIDHANWAGPGIRRGSVMQGVSVIDVSDANDWSAVKVQVGYDNDSFGRTYPTFGFIYNRPDDGVNTGTAYAGMQLRSSARYEQVAEAPEGRGFALQGLQPLRSAQAMPRR</sequence>
<keyword evidence="4" id="KW-1185">Reference proteome</keyword>
<reference evidence="3 4" key="1">
    <citation type="submission" date="2021-01" db="EMBL/GenBank/DDBJ databases">
        <title>Belnapia mucosa sp. nov. and Belnapia arida sp. nov., isolated from the Tabernas Desert (Almeria, Spain).</title>
        <authorList>
            <person name="Molina-Menor E."/>
            <person name="Vidal-Verdu A."/>
            <person name="Calonge A."/>
            <person name="Satari L."/>
            <person name="Pereto Magraner J."/>
            <person name="Porcar Miralles M."/>
        </authorList>
    </citation>
    <scope>NUCLEOTIDE SEQUENCE [LARGE SCALE GENOMIC DNA]</scope>
    <source>
        <strain evidence="3 4">T6</strain>
    </source>
</reference>
<feature type="compositionally biased region" description="Basic and acidic residues" evidence="1">
    <location>
        <begin position="16"/>
        <end position="31"/>
    </location>
</feature>
<comment type="caution">
    <text evidence="3">The sequence shown here is derived from an EMBL/GenBank/DDBJ whole genome shotgun (WGS) entry which is preliminary data.</text>
</comment>
<dbReference type="PROSITE" id="PS50911">
    <property type="entry name" value="CHAP"/>
    <property type="match status" value="1"/>
</dbReference>
<evidence type="ECO:0000256" key="1">
    <source>
        <dbReference type="SAM" id="MobiDB-lite"/>
    </source>
</evidence>
<organism evidence="3 4">
    <name type="scientific">Belnapia mucosa</name>
    <dbReference type="NCBI Taxonomy" id="2804532"/>
    <lineage>
        <taxon>Bacteria</taxon>
        <taxon>Pseudomonadati</taxon>
        <taxon>Pseudomonadota</taxon>
        <taxon>Alphaproteobacteria</taxon>
        <taxon>Acetobacterales</taxon>
        <taxon>Roseomonadaceae</taxon>
        <taxon>Belnapia</taxon>
    </lineage>
</organism>